<evidence type="ECO:0000313" key="1">
    <source>
        <dbReference type="EMBL" id="OQX04413.1"/>
    </source>
</evidence>
<comment type="caution">
    <text evidence="1">The sequence shown here is derived from an EMBL/GenBank/DDBJ whole genome shotgun (WGS) entry which is preliminary data.</text>
</comment>
<gene>
    <name evidence="1" type="ORF">BWK73_36245</name>
</gene>
<protein>
    <recommendedName>
        <fullName evidence="3">Glycosyltransferase</fullName>
    </recommendedName>
</protein>
<dbReference type="GO" id="GO:0006487">
    <property type="term" value="P:protein N-linked glycosylation"/>
    <property type="evidence" value="ECO:0007669"/>
    <property type="project" value="TreeGrafter"/>
</dbReference>
<dbReference type="PANTHER" id="PTHR31834">
    <property type="entry name" value="INITIATION-SPECIFIC ALPHA-1,6-MANNOSYLTRANSFERASE"/>
    <property type="match status" value="1"/>
</dbReference>
<dbReference type="PANTHER" id="PTHR31834:SF1">
    <property type="entry name" value="INITIATION-SPECIFIC ALPHA-1,6-MANNOSYLTRANSFERASE"/>
    <property type="match status" value="1"/>
</dbReference>
<dbReference type="Proteomes" id="UP000192491">
    <property type="component" value="Unassembled WGS sequence"/>
</dbReference>
<dbReference type="InterPro" id="IPR007577">
    <property type="entry name" value="GlycoTrfase_DXD_sugar-bd_CS"/>
</dbReference>
<dbReference type="InterPro" id="IPR039367">
    <property type="entry name" value="Och1-like"/>
</dbReference>
<dbReference type="Pfam" id="PF04488">
    <property type="entry name" value="Gly_transf_sug"/>
    <property type="match status" value="1"/>
</dbReference>
<dbReference type="InterPro" id="IPR029044">
    <property type="entry name" value="Nucleotide-diphossugar_trans"/>
</dbReference>
<evidence type="ECO:0000313" key="2">
    <source>
        <dbReference type="Proteomes" id="UP000192491"/>
    </source>
</evidence>
<sequence length="264" mass="30461">MQDRIPRIIHQTYFTKTALPPPLQANIQRMQQLNPRWEYRLYDDADIEAFIRQRYGQDILNVYQCIDPAYGAARADLFRYLLIYAEGGVYLDMKSTITRPLDAVLRPDDRYILSKWDDDNYYGWGLHPELVGIERGEFQQWHVIGVAGHPFLQAVIRQVLHNILHYNPAAVGVGFKGVIRTTGPIPYTLTIEALRALHPYRHVEIEQDLGIIYSIYNSQSTDRNQNHRHISKKHYTELDLPVIAPPANAYPPPTPTTAPEFRAA</sequence>
<accession>A0A1Y1QFX9</accession>
<name>A0A1Y1QFX9_9GAMM</name>
<evidence type="ECO:0008006" key="3">
    <source>
        <dbReference type="Google" id="ProtNLM"/>
    </source>
</evidence>
<reference evidence="1 2" key="1">
    <citation type="submission" date="2017-01" db="EMBL/GenBank/DDBJ databases">
        <title>Novel large sulfur bacteria in the metagenomes of groundwater-fed chemosynthetic microbial mats in the Lake Huron basin.</title>
        <authorList>
            <person name="Sharrar A.M."/>
            <person name="Flood B.E."/>
            <person name="Bailey J.V."/>
            <person name="Jones D.S."/>
            <person name="Biddanda B."/>
            <person name="Ruberg S.A."/>
            <person name="Marcus D.N."/>
            <person name="Dick G.J."/>
        </authorList>
    </citation>
    <scope>NUCLEOTIDE SEQUENCE [LARGE SCALE GENOMIC DNA]</scope>
    <source>
        <strain evidence="1">A8</strain>
    </source>
</reference>
<dbReference type="Gene3D" id="3.90.550.20">
    <property type="match status" value="1"/>
</dbReference>
<proteinExistence type="predicted"/>
<dbReference type="GO" id="GO:0000009">
    <property type="term" value="F:alpha-1,6-mannosyltransferase activity"/>
    <property type="evidence" value="ECO:0007669"/>
    <property type="project" value="InterPro"/>
</dbReference>
<dbReference type="SUPFAM" id="SSF53448">
    <property type="entry name" value="Nucleotide-diphospho-sugar transferases"/>
    <property type="match status" value="1"/>
</dbReference>
<dbReference type="AlphaFoldDB" id="A0A1Y1QFX9"/>
<organism evidence="1 2">
    <name type="scientific">Thiothrix lacustris</name>
    <dbReference type="NCBI Taxonomy" id="525917"/>
    <lineage>
        <taxon>Bacteria</taxon>
        <taxon>Pseudomonadati</taxon>
        <taxon>Pseudomonadota</taxon>
        <taxon>Gammaproteobacteria</taxon>
        <taxon>Thiotrichales</taxon>
        <taxon>Thiotrichaceae</taxon>
        <taxon>Thiothrix</taxon>
    </lineage>
</organism>
<dbReference type="EMBL" id="MTEJ01000339">
    <property type="protein sequence ID" value="OQX04413.1"/>
    <property type="molecule type" value="Genomic_DNA"/>
</dbReference>